<reference evidence="1 2" key="1">
    <citation type="journal article" date="2005" name="Nucleic Acids Res.">
        <title>Genomic blueprint of Hahella chejuensis, a marine microbe producing an algicidal agent.</title>
        <authorList>
            <person name="Jeong H."/>
            <person name="Yim J.H."/>
            <person name="Lee C."/>
            <person name="Choi S.-H."/>
            <person name="Park Y.K."/>
            <person name="Yoon S.H."/>
            <person name="Hur C.-G."/>
            <person name="Kang H.-Y."/>
            <person name="Kim D."/>
            <person name="Lee H.H."/>
            <person name="Park K.H."/>
            <person name="Park S.-H."/>
            <person name="Park H.-S."/>
            <person name="Lee H.K."/>
            <person name="Oh T.K."/>
            <person name="Kim J.F."/>
        </authorList>
    </citation>
    <scope>NUCLEOTIDE SEQUENCE [LARGE SCALE GENOMIC DNA]</scope>
    <source>
        <strain evidence="1 2">KCTC 2396</strain>
    </source>
</reference>
<evidence type="ECO:0000313" key="2">
    <source>
        <dbReference type="Proteomes" id="UP000000238"/>
    </source>
</evidence>
<dbReference type="HOGENOM" id="CLU_3328567_0_0_6"/>
<protein>
    <submittedName>
        <fullName evidence="1">Uncharacterized protein</fullName>
    </submittedName>
</protein>
<organism evidence="1 2">
    <name type="scientific">Hahella chejuensis (strain KCTC 2396)</name>
    <dbReference type="NCBI Taxonomy" id="349521"/>
    <lineage>
        <taxon>Bacteria</taxon>
        <taxon>Pseudomonadati</taxon>
        <taxon>Pseudomonadota</taxon>
        <taxon>Gammaproteobacteria</taxon>
        <taxon>Oceanospirillales</taxon>
        <taxon>Hahellaceae</taxon>
        <taxon>Hahella</taxon>
    </lineage>
</organism>
<gene>
    <name evidence="1" type="ordered locus">HCH_06090</name>
</gene>
<accession>Q2S9D6</accession>
<name>Q2S9D6_HAHCH</name>
<evidence type="ECO:0000313" key="1">
    <source>
        <dbReference type="EMBL" id="ABC32738.1"/>
    </source>
</evidence>
<dbReference type="EMBL" id="CP000155">
    <property type="protein sequence ID" value="ABC32738.1"/>
    <property type="molecule type" value="Genomic_DNA"/>
</dbReference>
<dbReference type="KEGG" id="hch:HCH_06090"/>
<dbReference type="Proteomes" id="UP000000238">
    <property type="component" value="Chromosome"/>
</dbReference>
<proteinExistence type="predicted"/>
<sequence length="38" mass="4317">MPTAKIRTNASNRCIAGERFENVESVVRIHGLDTNLRF</sequence>
<dbReference type="AlphaFoldDB" id="Q2S9D6"/>
<keyword evidence="2" id="KW-1185">Reference proteome</keyword>